<dbReference type="EMBL" id="FTNZ01000002">
    <property type="protein sequence ID" value="SIS31520.1"/>
    <property type="molecule type" value="Genomic_DNA"/>
</dbReference>
<evidence type="ECO:0000313" key="1">
    <source>
        <dbReference type="EMBL" id="SIS31520.1"/>
    </source>
</evidence>
<accession>A0A1N7I397</accession>
<protein>
    <submittedName>
        <fullName evidence="1">Uncharacterized protein</fullName>
    </submittedName>
</protein>
<organism evidence="1 2">
    <name type="scientific">Chryseobacterium joostei</name>
    <dbReference type="NCBI Taxonomy" id="112234"/>
    <lineage>
        <taxon>Bacteria</taxon>
        <taxon>Pseudomonadati</taxon>
        <taxon>Bacteroidota</taxon>
        <taxon>Flavobacteriia</taxon>
        <taxon>Flavobacteriales</taxon>
        <taxon>Weeksellaceae</taxon>
        <taxon>Chryseobacterium group</taxon>
        <taxon>Chryseobacterium</taxon>
    </lineage>
</organism>
<sequence>MLVSYIFYTLVISKLKTLITMKNLKKLKRSQLVLISGGDTAYAFCLDGVCPPTHGSYYCSGDTCYRVTGGGGNTGGGPGGVTPCHEPQRFCQEWETGCGCHY</sequence>
<dbReference type="AlphaFoldDB" id="A0A1N7I397"/>
<gene>
    <name evidence="1" type="ORF">SAMN05421768_102411</name>
</gene>
<reference evidence="1 2" key="1">
    <citation type="submission" date="2017-01" db="EMBL/GenBank/DDBJ databases">
        <authorList>
            <person name="Mah S.A."/>
            <person name="Swanson W.J."/>
            <person name="Moy G.W."/>
            <person name="Vacquier V.D."/>
        </authorList>
    </citation>
    <scope>NUCLEOTIDE SEQUENCE [LARGE SCALE GENOMIC DNA]</scope>
    <source>
        <strain evidence="1 2">DSM 16927</strain>
    </source>
</reference>
<name>A0A1N7I397_9FLAO</name>
<proteinExistence type="predicted"/>
<evidence type="ECO:0000313" key="2">
    <source>
        <dbReference type="Proteomes" id="UP000186106"/>
    </source>
</evidence>
<dbReference type="STRING" id="112234.SAMN05421768_102411"/>
<dbReference type="Proteomes" id="UP000186106">
    <property type="component" value="Unassembled WGS sequence"/>
</dbReference>